<dbReference type="GO" id="GO:0005634">
    <property type="term" value="C:nucleus"/>
    <property type="evidence" value="ECO:0007669"/>
    <property type="project" value="TreeGrafter"/>
</dbReference>
<gene>
    <name evidence="5" type="ORF">JZ751_023142</name>
</gene>
<dbReference type="GO" id="GO:0005737">
    <property type="term" value="C:cytoplasm"/>
    <property type="evidence" value="ECO:0007669"/>
    <property type="project" value="UniProtKB-SubCell"/>
</dbReference>
<dbReference type="AlphaFoldDB" id="A0A8T2PKW0"/>
<keyword evidence="4" id="KW-0677">Repeat</keyword>
<accession>A0A8T2PKW0</accession>
<evidence type="ECO:0000256" key="2">
    <source>
        <dbReference type="ARBA" id="ARBA00022490"/>
    </source>
</evidence>
<proteinExistence type="predicted"/>
<keyword evidence="3" id="KW-0433">Leucine-rich repeat</keyword>
<comment type="subcellular location">
    <subcellularLocation>
        <location evidence="1">Cytoplasm</location>
    </subcellularLocation>
</comment>
<keyword evidence="6" id="KW-1185">Reference proteome</keyword>
<evidence type="ECO:0000256" key="4">
    <source>
        <dbReference type="ARBA" id="ARBA00022737"/>
    </source>
</evidence>
<evidence type="ECO:0000256" key="1">
    <source>
        <dbReference type="ARBA" id="ARBA00004496"/>
    </source>
</evidence>
<reference evidence="5" key="1">
    <citation type="thesis" date="2021" institute="BYU ScholarsArchive" country="Provo, UT, USA">
        <title>Applications of and Algorithms for Genome Assembly and Genomic Analyses with an Emphasis on Marine Teleosts.</title>
        <authorList>
            <person name="Pickett B.D."/>
        </authorList>
    </citation>
    <scope>NUCLEOTIDE SEQUENCE</scope>
    <source>
        <strain evidence="5">HI-2016</strain>
    </source>
</reference>
<name>A0A8T2PKW0_9TELE</name>
<protein>
    <submittedName>
        <fullName evidence="5">Uncharacterized protein</fullName>
    </submittedName>
</protein>
<dbReference type="Proteomes" id="UP000824540">
    <property type="component" value="Unassembled WGS sequence"/>
</dbReference>
<dbReference type="OrthoDB" id="1687175at2759"/>
<dbReference type="PANTHER" id="PTHR22710:SF2">
    <property type="entry name" value="X-RAY RADIATION RESISTANCE-ASSOCIATED PROTEIN 1"/>
    <property type="match status" value="1"/>
</dbReference>
<dbReference type="EMBL" id="JAFBMS010000006">
    <property type="protein sequence ID" value="KAG9351891.1"/>
    <property type="molecule type" value="Genomic_DNA"/>
</dbReference>
<keyword evidence="2" id="KW-0963">Cytoplasm</keyword>
<dbReference type="PANTHER" id="PTHR22710">
    <property type="entry name" value="X-RAY RADIATION RESISTANCE ASSOCIATED PROTEIN 1 XRRA1"/>
    <property type="match status" value="1"/>
</dbReference>
<sequence length="158" mass="18524">MKEKHALQIVSQSDRFFSQVKKVFTSFPVLRELELSLNGLYHLRVNAGDFPHLEVNEGDEPVWCGKSENLEPDYEEQREEDFDPEKFRGYEILLDANPDPDMVEPVDKVLKSKEVYKKEYEEAQTLLRDMREKYQTVYIKAGERPAVTESHKLTALEK</sequence>
<organism evidence="5 6">
    <name type="scientific">Albula glossodonta</name>
    <name type="common">roundjaw bonefish</name>
    <dbReference type="NCBI Taxonomy" id="121402"/>
    <lineage>
        <taxon>Eukaryota</taxon>
        <taxon>Metazoa</taxon>
        <taxon>Chordata</taxon>
        <taxon>Craniata</taxon>
        <taxon>Vertebrata</taxon>
        <taxon>Euteleostomi</taxon>
        <taxon>Actinopterygii</taxon>
        <taxon>Neopterygii</taxon>
        <taxon>Teleostei</taxon>
        <taxon>Albuliformes</taxon>
        <taxon>Albulidae</taxon>
        <taxon>Albula</taxon>
    </lineage>
</organism>
<comment type="caution">
    <text evidence="5">The sequence shown here is derived from an EMBL/GenBank/DDBJ whole genome shotgun (WGS) entry which is preliminary data.</text>
</comment>
<evidence type="ECO:0000313" key="5">
    <source>
        <dbReference type="EMBL" id="KAG9351891.1"/>
    </source>
</evidence>
<evidence type="ECO:0000313" key="6">
    <source>
        <dbReference type="Proteomes" id="UP000824540"/>
    </source>
</evidence>
<evidence type="ECO:0000256" key="3">
    <source>
        <dbReference type="ARBA" id="ARBA00022614"/>
    </source>
</evidence>